<feature type="domain" description="Tyr recombinase" evidence="5">
    <location>
        <begin position="242"/>
        <end position="438"/>
    </location>
</feature>
<evidence type="ECO:0000313" key="7">
    <source>
        <dbReference type="Proteomes" id="UP000199250"/>
    </source>
</evidence>
<dbReference type="AlphaFoldDB" id="A0A1H7AF44"/>
<evidence type="ECO:0000256" key="2">
    <source>
        <dbReference type="ARBA" id="ARBA00022908"/>
    </source>
</evidence>
<sequence>MARRVRMTEMEAFAVKGRKSESVGSRGRGTLLLERMASGAITAYYRERTPTSDRRLALGLLARKPRPGTEEQTLSELRAAALRVATAVAEAGGLSRYLELKAEEAELAAAERVERQRLAEIEAAQGTFADLFDDYIDSRRGRVREDQMAEFERILRVELKGKFPSILALKARDVRPDHIRQLLSPIWERDAKRQASKVRSFLRAAFQFGLTAEHSLGRTSRKTFLLSLNPVDAVLVPDESKPGTRSLSDAELRQFWATIESTDGVGKVMARLFKFVIATGGQRIDQIAREPWSSYDLKARTLRLIDAKGRGGVRREHLVPLTDRALEILADVRRLTALLKTDGEACKWPWTSTGRQPFVTTSFAHATADWCRSEQAFVGGKPVERFTPRDLRRTCAQIMQRHGVSDQLSDLLQSHGQTGVVSKHYRNNPEAALPEKRRAIELFDRALGAVLEG</sequence>
<comment type="similarity">
    <text evidence="1">Belongs to the 'phage' integrase family.</text>
</comment>
<dbReference type="GO" id="GO:0015074">
    <property type="term" value="P:DNA integration"/>
    <property type="evidence" value="ECO:0007669"/>
    <property type="project" value="UniProtKB-KW"/>
</dbReference>
<dbReference type="InterPro" id="IPR013762">
    <property type="entry name" value="Integrase-like_cat_sf"/>
</dbReference>
<accession>A0A1H7AF44</accession>
<dbReference type="SUPFAM" id="SSF56349">
    <property type="entry name" value="DNA breaking-rejoining enzymes"/>
    <property type="match status" value="1"/>
</dbReference>
<dbReference type="PANTHER" id="PTHR30629:SF2">
    <property type="entry name" value="PROPHAGE INTEGRASE INTS-RELATED"/>
    <property type="match status" value="1"/>
</dbReference>
<dbReference type="GO" id="GO:0006310">
    <property type="term" value="P:DNA recombination"/>
    <property type="evidence" value="ECO:0007669"/>
    <property type="project" value="UniProtKB-KW"/>
</dbReference>
<evidence type="ECO:0000256" key="3">
    <source>
        <dbReference type="ARBA" id="ARBA00023125"/>
    </source>
</evidence>
<dbReference type="Gene3D" id="1.10.150.130">
    <property type="match status" value="1"/>
</dbReference>
<evidence type="ECO:0000259" key="5">
    <source>
        <dbReference type="PROSITE" id="PS51898"/>
    </source>
</evidence>
<dbReference type="InterPro" id="IPR010998">
    <property type="entry name" value="Integrase_recombinase_N"/>
</dbReference>
<dbReference type="PROSITE" id="PS51898">
    <property type="entry name" value="TYR_RECOMBINASE"/>
    <property type="match status" value="1"/>
</dbReference>
<keyword evidence="2" id="KW-0229">DNA integration</keyword>
<dbReference type="Pfam" id="PF00589">
    <property type="entry name" value="Phage_integrase"/>
    <property type="match status" value="1"/>
</dbReference>
<dbReference type="InterPro" id="IPR002104">
    <property type="entry name" value="Integrase_catalytic"/>
</dbReference>
<dbReference type="Proteomes" id="UP000199250">
    <property type="component" value="Unassembled WGS sequence"/>
</dbReference>
<dbReference type="EMBL" id="FNYQ01000165">
    <property type="protein sequence ID" value="SEJ62507.1"/>
    <property type="molecule type" value="Genomic_DNA"/>
</dbReference>
<protein>
    <submittedName>
        <fullName evidence="6">Phage integrase family protein</fullName>
    </submittedName>
</protein>
<evidence type="ECO:0000256" key="1">
    <source>
        <dbReference type="ARBA" id="ARBA00008857"/>
    </source>
</evidence>
<dbReference type="GO" id="GO:0003677">
    <property type="term" value="F:DNA binding"/>
    <property type="evidence" value="ECO:0007669"/>
    <property type="project" value="UniProtKB-KW"/>
</dbReference>
<evidence type="ECO:0000256" key="4">
    <source>
        <dbReference type="ARBA" id="ARBA00023172"/>
    </source>
</evidence>
<keyword evidence="3" id="KW-0238">DNA-binding</keyword>
<dbReference type="InterPro" id="IPR011010">
    <property type="entry name" value="DNA_brk_join_enz"/>
</dbReference>
<dbReference type="OrthoDB" id="9795573at2"/>
<organism evidence="6 7">
    <name type="scientific">Azotobacter beijerinckii</name>
    <dbReference type="NCBI Taxonomy" id="170623"/>
    <lineage>
        <taxon>Bacteria</taxon>
        <taxon>Pseudomonadati</taxon>
        <taxon>Pseudomonadota</taxon>
        <taxon>Gammaproteobacteria</taxon>
        <taxon>Pseudomonadales</taxon>
        <taxon>Pseudomonadaceae</taxon>
        <taxon>Azotobacter</taxon>
    </lineage>
</organism>
<reference evidence="6 7" key="1">
    <citation type="submission" date="2016-10" db="EMBL/GenBank/DDBJ databases">
        <authorList>
            <person name="de Groot N.N."/>
        </authorList>
    </citation>
    <scope>NUCLEOTIDE SEQUENCE [LARGE SCALE GENOMIC DNA]</scope>
    <source>
        <strain evidence="6 7">DSM 373</strain>
    </source>
</reference>
<dbReference type="Gene3D" id="1.10.443.10">
    <property type="entry name" value="Intergrase catalytic core"/>
    <property type="match status" value="1"/>
</dbReference>
<proteinExistence type="inferred from homology"/>
<name>A0A1H7AF44_9GAMM</name>
<evidence type="ECO:0000313" key="6">
    <source>
        <dbReference type="EMBL" id="SEJ62507.1"/>
    </source>
</evidence>
<keyword evidence="4" id="KW-0233">DNA recombination</keyword>
<dbReference type="PANTHER" id="PTHR30629">
    <property type="entry name" value="PROPHAGE INTEGRASE"/>
    <property type="match status" value="1"/>
</dbReference>
<gene>
    <name evidence="6" type="ORF">SAMN04244572_04694</name>
</gene>
<dbReference type="InterPro" id="IPR050808">
    <property type="entry name" value="Phage_Integrase"/>
</dbReference>